<dbReference type="RefSeq" id="WP_024738854.1">
    <property type="nucleotide sequence ID" value="NZ_JAINVB010000001.1"/>
</dbReference>
<dbReference type="Gene3D" id="1.20.1270.370">
    <property type="match status" value="1"/>
</dbReference>
<dbReference type="AlphaFoldDB" id="A0AAW5F9Z6"/>
<evidence type="ECO:0000256" key="1">
    <source>
        <dbReference type="ARBA" id="ARBA00001966"/>
    </source>
</evidence>
<keyword evidence="4" id="KW-0408">Iron</keyword>
<dbReference type="GO" id="GO:0046872">
    <property type="term" value="F:metal ion binding"/>
    <property type="evidence" value="ECO:0007669"/>
    <property type="project" value="UniProtKB-KW"/>
</dbReference>
<keyword evidence="3" id="KW-0479">Metal-binding</keyword>
<dbReference type="Gene3D" id="3.40.50.11900">
    <property type="match status" value="1"/>
</dbReference>
<evidence type="ECO:0000256" key="4">
    <source>
        <dbReference type="ARBA" id="ARBA00023004"/>
    </source>
</evidence>
<evidence type="ECO:0000256" key="3">
    <source>
        <dbReference type="ARBA" id="ARBA00022723"/>
    </source>
</evidence>
<evidence type="ECO:0000313" key="6">
    <source>
        <dbReference type="EMBL" id="MCK0088577.1"/>
    </source>
</evidence>
<proteinExistence type="inferred from homology"/>
<dbReference type="EMBL" id="JAINVB010000001">
    <property type="protein sequence ID" value="MCK0088577.1"/>
    <property type="molecule type" value="Genomic_DNA"/>
</dbReference>
<dbReference type="InterPro" id="IPR010327">
    <property type="entry name" value="FldB/FldC_alpha/beta"/>
</dbReference>
<dbReference type="GO" id="GO:0016836">
    <property type="term" value="F:hydro-lyase activity"/>
    <property type="evidence" value="ECO:0007669"/>
    <property type="project" value="UniProtKB-ARBA"/>
</dbReference>
<dbReference type="PANTHER" id="PTHR30548:SF5">
    <property type="entry name" value="SUBUNIT OF OXYGEN-SENSITIVE 2-HYDROXYISOCAPROYL-COA DEHYDRATASE"/>
    <property type="match status" value="1"/>
</dbReference>
<protein>
    <submittedName>
        <fullName evidence="6">2-hydroxyacyl-CoA dehydratase family protein</fullName>
    </submittedName>
</protein>
<keyword evidence="5" id="KW-0411">Iron-sulfur</keyword>
<name>A0AAW5F9Z6_CLOSY</name>
<sequence>MDKPQQEIGFLCRAADHPRETVLRAMEKTGKRAVGCFPLHTPDELVDAAGFLPVGMWGGPGESPRSGQYLQPFCCSVMRANMSQALDGVYDMLSGVLIPTFCDTLKCVAENWKAGIPNIPVFPMVYPQNVGSAAAAAYLEDEFIRIKEKLEQLAGRGITEESLVESFDRFERCRSVMREFTGLAASHPDLISAKTRHKILKSYYFMDKPEYTEILNGINEELKKRKGSRDSNPVRVVVTGLMLEPDALLNVLDANRLCIAADDLAQESRIFRVQGSREGTVLQRMARRFLDQRGDPFLCEQGKCRGKHLIEMVRQTGAAGVLIVMMKFCEPEEFDFPVYRKELDQAGIPYLYIELEQSMSQAESISTRMEGFVEVLRNTNASLGNGSDRSAHLLR</sequence>
<dbReference type="GO" id="GO:0051536">
    <property type="term" value="F:iron-sulfur cluster binding"/>
    <property type="evidence" value="ECO:0007669"/>
    <property type="project" value="UniProtKB-KW"/>
</dbReference>
<organism evidence="6 7">
    <name type="scientific">Clostridium symbiosum</name>
    <name type="common">Bacteroides symbiosus</name>
    <dbReference type="NCBI Taxonomy" id="1512"/>
    <lineage>
        <taxon>Bacteria</taxon>
        <taxon>Bacillati</taxon>
        <taxon>Bacillota</taxon>
        <taxon>Clostridia</taxon>
        <taxon>Lachnospirales</taxon>
        <taxon>Lachnospiraceae</taxon>
        <taxon>Otoolea</taxon>
    </lineage>
</organism>
<gene>
    <name evidence="6" type="ORF">K5I21_22495</name>
</gene>
<dbReference type="PANTHER" id="PTHR30548">
    <property type="entry name" value="2-HYDROXYGLUTARYL-COA DEHYDRATASE, D-COMPONENT-RELATED"/>
    <property type="match status" value="1"/>
</dbReference>
<comment type="similarity">
    <text evidence="2">Belongs to the FldB/FldC dehydratase alpha/beta subunit family.</text>
</comment>
<evidence type="ECO:0000256" key="2">
    <source>
        <dbReference type="ARBA" id="ARBA00005806"/>
    </source>
</evidence>
<comment type="caution">
    <text evidence="6">The sequence shown here is derived from an EMBL/GenBank/DDBJ whole genome shotgun (WGS) entry which is preliminary data.</text>
</comment>
<evidence type="ECO:0000256" key="5">
    <source>
        <dbReference type="ARBA" id="ARBA00023014"/>
    </source>
</evidence>
<reference evidence="6" key="1">
    <citation type="journal article" date="2022" name="Cell Host Microbe">
        <title>Colonization of the live biotherapeutic product VE303 and modulation of the microbiota and metabolites in healthy volunteers.</title>
        <authorList>
            <person name="Dsouza M."/>
            <person name="Menon R."/>
            <person name="Crossette E."/>
            <person name="Bhattarai S.K."/>
            <person name="Schneider J."/>
            <person name="Kim Y.G."/>
            <person name="Reddy S."/>
            <person name="Caballero S."/>
            <person name="Felix C."/>
            <person name="Cornacchione L."/>
            <person name="Hendrickson J."/>
            <person name="Watson A.R."/>
            <person name="Minot S.S."/>
            <person name="Greenfield N."/>
            <person name="Schopf L."/>
            <person name="Szabady R."/>
            <person name="Patarroyo J."/>
            <person name="Smith W."/>
            <person name="Harrison P."/>
            <person name="Kuijper E.J."/>
            <person name="Kelly C.P."/>
            <person name="Olle B."/>
            <person name="Bobilev D."/>
            <person name="Silber J.L."/>
            <person name="Bucci V."/>
            <person name="Roberts B."/>
            <person name="Faith J."/>
            <person name="Norman J.M."/>
        </authorList>
    </citation>
    <scope>NUCLEOTIDE SEQUENCE</scope>
    <source>
        <strain evidence="6">VE303-04</strain>
    </source>
</reference>
<accession>A0AAW5F9Z6</accession>
<evidence type="ECO:0000313" key="7">
    <source>
        <dbReference type="Proteomes" id="UP001203136"/>
    </source>
</evidence>
<dbReference type="Gene3D" id="3.40.50.11890">
    <property type="match status" value="1"/>
</dbReference>
<dbReference type="Proteomes" id="UP001203136">
    <property type="component" value="Unassembled WGS sequence"/>
</dbReference>
<comment type="cofactor">
    <cofactor evidence="1">
        <name>[4Fe-4S] cluster</name>
        <dbReference type="ChEBI" id="CHEBI:49883"/>
    </cofactor>
</comment>
<dbReference type="Pfam" id="PF06050">
    <property type="entry name" value="HGD-D"/>
    <property type="match status" value="1"/>
</dbReference>